<dbReference type="AlphaFoldDB" id="J4UJC6"/>
<evidence type="ECO:0000256" key="5">
    <source>
        <dbReference type="ARBA" id="ARBA00022989"/>
    </source>
</evidence>
<dbReference type="GeneID" id="25990384"/>
<dbReference type="Pfam" id="PF04511">
    <property type="entry name" value="DER1"/>
    <property type="match status" value="1"/>
</dbReference>
<evidence type="ECO:0000256" key="7">
    <source>
        <dbReference type="RuleBase" id="RU363059"/>
    </source>
</evidence>
<comment type="caution">
    <text evidence="8">The sequence shown here is derived from an EMBL/GenBank/DDBJ whole genome shotgun (WGS) entry which is preliminary data.</text>
</comment>
<feature type="transmembrane region" description="Helical" evidence="7">
    <location>
        <begin position="136"/>
        <end position="158"/>
    </location>
</feature>
<dbReference type="GO" id="GO:0005789">
    <property type="term" value="C:endoplasmic reticulum membrane"/>
    <property type="evidence" value="ECO:0007669"/>
    <property type="project" value="UniProtKB-SubCell"/>
</dbReference>
<proteinExistence type="inferred from homology"/>
<dbReference type="KEGG" id="tasa:A1Q1_06872"/>
<keyword evidence="5 7" id="KW-1133">Transmembrane helix</keyword>
<dbReference type="HOGENOM" id="CLU_1074374_0_0_1"/>
<evidence type="ECO:0000256" key="3">
    <source>
        <dbReference type="ARBA" id="ARBA00022692"/>
    </source>
</evidence>
<gene>
    <name evidence="8" type="ORF">A1Q1_06872</name>
</gene>
<dbReference type="EMBL" id="ALBS01000043">
    <property type="protein sequence ID" value="EJT51875.1"/>
    <property type="molecule type" value="Genomic_DNA"/>
</dbReference>
<reference evidence="8 9" key="1">
    <citation type="journal article" date="2012" name="Eukaryot. Cell">
        <title>Draft genome sequence of CBS 2479, the standard type strain of Trichosporon asahii.</title>
        <authorList>
            <person name="Yang R.Y."/>
            <person name="Li H.T."/>
            <person name="Zhu H."/>
            <person name="Zhou G.P."/>
            <person name="Wang M."/>
            <person name="Wang L."/>
        </authorList>
    </citation>
    <scope>NUCLEOTIDE SEQUENCE [LARGE SCALE GENOMIC DNA]</scope>
    <source>
        <strain evidence="9">ATCC 90039 / CBS 2479 / JCM 2466 / KCTC 7840 / NCYC 2677 / UAMH 7654</strain>
    </source>
</reference>
<feature type="transmembrane region" description="Helical" evidence="7">
    <location>
        <begin position="92"/>
        <end position="124"/>
    </location>
</feature>
<comment type="similarity">
    <text evidence="2 7">Belongs to the derlin family.</text>
</comment>
<evidence type="ECO:0000256" key="1">
    <source>
        <dbReference type="ARBA" id="ARBA00004477"/>
    </source>
</evidence>
<keyword evidence="6 7" id="KW-0472">Membrane</keyword>
<evidence type="ECO:0000313" key="8">
    <source>
        <dbReference type="EMBL" id="EJT51875.1"/>
    </source>
</evidence>
<keyword evidence="3 7" id="KW-0812">Transmembrane</keyword>
<dbReference type="InterPro" id="IPR035952">
    <property type="entry name" value="Rhomboid-like_sf"/>
</dbReference>
<sequence length="259" mass="29298">MAEIEQWFQAIPPVTRAWFVASAATSVLVVIAPLQLYFSWKAAVIKAQPWRILTTFCYFGPISFDLAFHIFFVYSRLLEEHSFMNRRADYVWLLMLTAGFLLAISPLVTMPFLSTPLSFALVYIWARRNPSIKMSLFGVVTIPAPYLPFCLAAFSWLLQNGFQGALGDLLLDVLPHEPVDTVPHPSLGLARSRLDPTYPLPRPDDGLNLSRDKRYRNLPLVLRLLQPTHGSVGVRIYRAVYAVALDPAMALRDEDARSF</sequence>
<evidence type="ECO:0000256" key="4">
    <source>
        <dbReference type="ARBA" id="ARBA00022824"/>
    </source>
</evidence>
<name>J4UJC6_TRIAS</name>
<dbReference type="PANTHER" id="PTHR11009">
    <property type="entry name" value="DER1-LIKE PROTEIN, DERLIN"/>
    <property type="match status" value="1"/>
</dbReference>
<dbReference type="OrthoDB" id="1716531at2759"/>
<dbReference type="Proteomes" id="UP000002748">
    <property type="component" value="Unassembled WGS sequence"/>
</dbReference>
<evidence type="ECO:0000256" key="2">
    <source>
        <dbReference type="ARBA" id="ARBA00008917"/>
    </source>
</evidence>
<dbReference type="VEuPathDB" id="FungiDB:A1Q1_06872"/>
<accession>J4UJC6</accession>
<feature type="transmembrane region" description="Helical" evidence="7">
    <location>
        <begin position="50"/>
        <end position="72"/>
    </location>
</feature>
<dbReference type="InterPro" id="IPR007599">
    <property type="entry name" value="DER1"/>
</dbReference>
<dbReference type="SUPFAM" id="SSF144091">
    <property type="entry name" value="Rhomboid-like"/>
    <property type="match status" value="1"/>
</dbReference>
<organism evidence="8 9">
    <name type="scientific">Trichosporon asahii var. asahii (strain ATCC 90039 / CBS 2479 / JCM 2466 / KCTC 7840 / NBRC 103889/ NCYC 2677 / UAMH 7654)</name>
    <name type="common">Yeast</name>
    <dbReference type="NCBI Taxonomy" id="1186058"/>
    <lineage>
        <taxon>Eukaryota</taxon>
        <taxon>Fungi</taxon>
        <taxon>Dikarya</taxon>
        <taxon>Basidiomycota</taxon>
        <taxon>Agaricomycotina</taxon>
        <taxon>Tremellomycetes</taxon>
        <taxon>Trichosporonales</taxon>
        <taxon>Trichosporonaceae</taxon>
        <taxon>Trichosporon</taxon>
    </lineage>
</organism>
<keyword evidence="4 7" id="KW-0256">Endoplasmic reticulum</keyword>
<comment type="function">
    <text evidence="7">May be involved in the degradation of misfolded endoplasmic reticulum (ER) luminal proteins.</text>
</comment>
<evidence type="ECO:0000256" key="6">
    <source>
        <dbReference type="ARBA" id="ARBA00023136"/>
    </source>
</evidence>
<dbReference type="RefSeq" id="XP_014182596.1">
    <property type="nucleotide sequence ID" value="XM_014327121.1"/>
</dbReference>
<dbReference type="GO" id="GO:0006950">
    <property type="term" value="P:response to stress"/>
    <property type="evidence" value="ECO:0007669"/>
    <property type="project" value="UniProtKB-ARBA"/>
</dbReference>
<protein>
    <recommendedName>
        <fullName evidence="7">Derlin</fullName>
    </recommendedName>
</protein>
<comment type="subcellular location">
    <subcellularLocation>
        <location evidence="1 7">Endoplasmic reticulum membrane</location>
        <topology evidence="1 7">Multi-pass membrane protein</topology>
    </subcellularLocation>
</comment>
<feature type="transmembrane region" description="Helical" evidence="7">
    <location>
        <begin position="17"/>
        <end position="38"/>
    </location>
</feature>
<evidence type="ECO:0000313" key="9">
    <source>
        <dbReference type="Proteomes" id="UP000002748"/>
    </source>
</evidence>